<dbReference type="Pfam" id="PF00271">
    <property type="entry name" value="Helicase_C"/>
    <property type="match status" value="1"/>
</dbReference>
<dbReference type="InterPro" id="IPR038718">
    <property type="entry name" value="SNF2-like_sf"/>
</dbReference>
<name>A0A2T3AI02_9PEZI</name>
<feature type="compositionally biased region" description="Pro residues" evidence="6">
    <location>
        <begin position="934"/>
        <end position="944"/>
    </location>
</feature>
<dbReference type="OrthoDB" id="413460at2759"/>
<comment type="subcellular location">
    <subcellularLocation>
        <location evidence="1">Nucleus</location>
    </subcellularLocation>
</comment>
<dbReference type="InterPro" id="IPR014001">
    <property type="entry name" value="Helicase_ATP-bd"/>
</dbReference>
<dbReference type="EMBL" id="KZ678387">
    <property type="protein sequence ID" value="PSR99032.1"/>
    <property type="molecule type" value="Genomic_DNA"/>
</dbReference>
<keyword evidence="5" id="KW-0539">Nucleus</keyword>
<dbReference type="PROSITE" id="PS51192">
    <property type="entry name" value="HELICASE_ATP_BIND_1"/>
    <property type="match status" value="1"/>
</dbReference>
<protein>
    <submittedName>
        <fullName evidence="9">Putative DNA repair protein RAD26</fullName>
    </submittedName>
</protein>
<evidence type="ECO:0000256" key="3">
    <source>
        <dbReference type="ARBA" id="ARBA00022801"/>
    </source>
</evidence>
<accession>A0A2T3AI02</accession>
<dbReference type="GO" id="GO:0005634">
    <property type="term" value="C:nucleus"/>
    <property type="evidence" value="ECO:0007669"/>
    <property type="project" value="UniProtKB-SubCell"/>
</dbReference>
<organism evidence="9 10">
    <name type="scientific">Coniella lustricola</name>
    <dbReference type="NCBI Taxonomy" id="2025994"/>
    <lineage>
        <taxon>Eukaryota</taxon>
        <taxon>Fungi</taxon>
        <taxon>Dikarya</taxon>
        <taxon>Ascomycota</taxon>
        <taxon>Pezizomycotina</taxon>
        <taxon>Sordariomycetes</taxon>
        <taxon>Sordariomycetidae</taxon>
        <taxon>Diaporthales</taxon>
        <taxon>Schizoparmaceae</taxon>
        <taxon>Coniella</taxon>
    </lineage>
</organism>
<evidence type="ECO:0000313" key="10">
    <source>
        <dbReference type="Proteomes" id="UP000241462"/>
    </source>
</evidence>
<keyword evidence="3" id="KW-0378">Hydrolase</keyword>
<evidence type="ECO:0000259" key="8">
    <source>
        <dbReference type="PROSITE" id="PS51194"/>
    </source>
</evidence>
<dbReference type="CDD" id="cd18793">
    <property type="entry name" value="SF2_C_SNF"/>
    <property type="match status" value="1"/>
</dbReference>
<keyword evidence="2" id="KW-0547">Nucleotide-binding</keyword>
<dbReference type="InterPro" id="IPR029256">
    <property type="entry name" value="Heliccase-ass-bd"/>
</dbReference>
<dbReference type="AlphaFoldDB" id="A0A2T3AI02"/>
<feature type="compositionally biased region" description="Basic and acidic residues" evidence="6">
    <location>
        <begin position="903"/>
        <end position="927"/>
    </location>
</feature>
<sequence length="958" mass="108683">MGDGPSDEVEIPPHIVKRREQFENDKKHLGQAGLKLSPEYEGLYFSDDEKDPGELQERPQLDDVKPCRPYKDIVLEASAGLIPASIAQYLRDYQVEGVKFLHERFVYQKGAVLGDDMGLGKTVQVAAFLAAAFGKTGDERDAKRLRKVRRDSSRWYPRVLIVCPGSLIPNWKSELKRWGWWKIDAYHESGKEDALRAARNGAIEIMLTTYTTYTHNEDKLNSVEWDAVVADECHIIKDRRSATTKAMNKINALCRIGLTGTAIQNKYEEFWTLLNWTNPGYFGNLREWNTSIGKPLTRGQSHEATIQQLSLARKTAKKLVENLLPNFFLRRMKALIADQLPKKTDRVIFCPLTDLQKDAYKRLLEGEAIRTILMSVEDCVCGSGLKQGWCCGQRTSDAGKPWTSLVFPCIISLQKLSNHLTLLIPKNEKDIEKRKAALMLLEQCAPKHWETLYQQRDSIQVLTNPAFCGKWKILKELLSLWHKNQDKVLVFSHSVQLLHILESLFKNTSYTVSFLSGQVSYEDRQREVDNFNSDPSKFVFLISTKAGGVGLNITAANKVVIFDPHWNPAYDLQAQDRAYRIGQRRDVEVYRMVSAGTIEEIVYARQIYKQQQANIGYTASNERRYFKGVQEDKTRKGELFGLQNLFSFRSDQIVLQNIMNQTNIAEARVSAQMVEISVDEPEIDDTLEQVKKEDAADDTGGWRQLADCVKSGDAEEQQTNKTKTHTPKSNAVQAILSSAGVQYTHDNSEVIGSSKVEAHLSRQAEMQDSTELDSPGDHSALFAGDEMVQNLVNADASSFTPQFRPPDDVKYRQFCSMAKELGFDDVTEFALVVEQMTQEKRRDTLDRFYKKRVARLLRLQPHKEENTHENKKSCSMLRVEYQDDEAAIAVKVKLENGGTQDFDDTKPETTESVKNEDVKCEHKDASVQEKSPPMAAPAPQPGPRPISSVFIDDGEDEL</sequence>
<dbReference type="Pfam" id="PF14773">
    <property type="entry name" value="VIGSSK"/>
    <property type="match status" value="1"/>
</dbReference>
<dbReference type="Pfam" id="PF00176">
    <property type="entry name" value="SNF2-rel_dom"/>
    <property type="match status" value="1"/>
</dbReference>
<dbReference type="SMART" id="SM00490">
    <property type="entry name" value="HELICc"/>
    <property type="match status" value="1"/>
</dbReference>
<keyword evidence="4" id="KW-0067">ATP-binding</keyword>
<evidence type="ECO:0000259" key="7">
    <source>
        <dbReference type="PROSITE" id="PS51192"/>
    </source>
</evidence>
<dbReference type="InterPro" id="IPR027417">
    <property type="entry name" value="P-loop_NTPase"/>
</dbReference>
<dbReference type="InterPro" id="IPR057931">
    <property type="entry name" value="RHH_ERCC6L2"/>
</dbReference>
<keyword evidence="10" id="KW-1185">Reference proteome</keyword>
<dbReference type="Gene3D" id="3.40.50.10810">
    <property type="entry name" value="Tandem AAA-ATPase domain"/>
    <property type="match status" value="1"/>
</dbReference>
<evidence type="ECO:0000256" key="6">
    <source>
        <dbReference type="SAM" id="MobiDB-lite"/>
    </source>
</evidence>
<dbReference type="PANTHER" id="PTHR45629:SF7">
    <property type="entry name" value="DNA EXCISION REPAIR PROTEIN ERCC-6-RELATED"/>
    <property type="match status" value="1"/>
</dbReference>
<dbReference type="PANTHER" id="PTHR45629">
    <property type="entry name" value="SNF2/RAD54 FAMILY MEMBER"/>
    <property type="match status" value="1"/>
</dbReference>
<evidence type="ECO:0000256" key="5">
    <source>
        <dbReference type="ARBA" id="ARBA00023242"/>
    </source>
</evidence>
<dbReference type="SMART" id="SM00487">
    <property type="entry name" value="DEXDc"/>
    <property type="match status" value="1"/>
</dbReference>
<proteinExistence type="predicted"/>
<dbReference type="Pfam" id="PF25806">
    <property type="entry name" value="RHH_ERCC6L2"/>
    <property type="match status" value="1"/>
</dbReference>
<dbReference type="STRING" id="2025994.A0A2T3AI02"/>
<dbReference type="Gene3D" id="3.40.50.300">
    <property type="entry name" value="P-loop containing nucleotide triphosphate hydrolases"/>
    <property type="match status" value="1"/>
</dbReference>
<dbReference type="InterPro" id="IPR050496">
    <property type="entry name" value="SNF2_RAD54_helicase_repair"/>
</dbReference>
<dbReference type="InterPro" id="IPR001650">
    <property type="entry name" value="Helicase_C-like"/>
</dbReference>
<dbReference type="Proteomes" id="UP000241462">
    <property type="component" value="Unassembled WGS sequence"/>
</dbReference>
<gene>
    <name evidence="9" type="ORF">BD289DRAFT_361738</name>
</gene>
<dbReference type="GO" id="GO:0005524">
    <property type="term" value="F:ATP binding"/>
    <property type="evidence" value="ECO:0007669"/>
    <property type="project" value="InterPro"/>
</dbReference>
<reference evidence="9 10" key="1">
    <citation type="journal article" date="2018" name="Mycol. Prog.">
        <title>Coniella lustricola, a new species from submerged detritus.</title>
        <authorList>
            <person name="Raudabaugh D.B."/>
            <person name="Iturriaga T."/>
            <person name="Carver A."/>
            <person name="Mondo S."/>
            <person name="Pangilinan J."/>
            <person name="Lipzen A."/>
            <person name="He G."/>
            <person name="Amirebrahimi M."/>
            <person name="Grigoriev I.V."/>
            <person name="Miller A.N."/>
        </authorList>
    </citation>
    <scope>NUCLEOTIDE SEQUENCE [LARGE SCALE GENOMIC DNA]</scope>
    <source>
        <strain evidence="9 10">B22-T-1</strain>
    </source>
</reference>
<dbReference type="InParanoid" id="A0A2T3AI02"/>
<evidence type="ECO:0000256" key="2">
    <source>
        <dbReference type="ARBA" id="ARBA00022741"/>
    </source>
</evidence>
<feature type="domain" description="Helicase ATP-binding" evidence="7">
    <location>
        <begin position="102"/>
        <end position="280"/>
    </location>
</feature>
<feature type="region of interest" description="Disordered" evidence="6">
    <location>
        <begin position="897"/>
        <end position="958"/>
    </location>
</feature>
<feature type="region of interest" description="Disordered" evidence="6">
    <location>
        <begin position="43"/>
        <end position="63"/>
    </location>
</feature>
<evidence type="ECO:0000256" key="4">
    <source>
        <dbReference type="ARBA" id="ARBA00022840"/>
    </source>
</evidence>
<feature type="compositionally biased region" description="Basic and acidic residues" evidence="6">
    <location>
        <begin position="52"/>
        <end position="63"/>
    </location>
</feature>
<dbReference type="InterPro" id="IPR000330">
    <property type="entry name" value="SNF2_N"/>
</dbReference>
<feature type="domain" description="Helicase C-terminal" evidence="8">
    <location>
        <begin position="473"/>
        <end position="626"/>
    </location>
</feature>
<dbReference type="GO" id="GO:0016787">
    <property type="term" value="F:hydrolase activity"/>
    <property type="evidence" value="ECO:0007669"/>
    <property type="project" value="UniProtKB-KW"/>
</dbReference>
<dbReference type="PROSITE" id="PS51194">
    <property type="entry name" value="HELICASE_CTER"/>
    <property type="match status" value="1"/>
</dbReference>
<evidence type="ECO:0000313" key="9">
    <source>
        <dbReference type="EMBL" id="PSR99032.1"/>
    </source>
</evidence>
<evidence type="ECO:0000256" key="1">
    <source>
        <dbReference type="ARBA" id="ARBA00004123"/>
    </source>
</evidence>
<dbReference type="FunFam" id="3.40.50.10810:FF:000019">
    <property type="entry name" value="DNA excision repair protein ERCC-6-like 2 isoform X1"/>
    <property type="match status" value="1"/>
</dbReference>
<dbReference type="SUPFAM" id="SSF52540">
    <property type="entry name" value="P-loop containing nucleoside triphosphate hydrolases"/>
    <property type="match status" value="2"/>
</dbReference>
<dbReference type="InterPro" id="IPR049730">
    <property type="entry name" value="SNF2/RAD54-like_C"/>
</dbReference>